<feature type="chain" id="PRO_5025429714" evidence="1">
    <location>
        <begin position="25"/>
        <end position="94"/>
    </location>
</feature>
<proteinExistence type="predicted"/>
<reference evidence="2 3" key="1">
    <citation type="submission" date="2019-07" db="EMBL/GenBank/DDBJ databases">
        <title>Draft genome assembly of a fouling barnacle, Amphibalanus amphitrite (Darwin, 1854): The first reference genome for Thecostraca.</title>
        <authorList>
            <person name="Kim W."/>
        </authorList>
    </citation>
    <scope>NUCLEOTIDE SEQUENCE [LARGE SCALE GENOMIC DNA]</scope>
    <source>
        <strain evidence="2">SNU_AA5</strain>
        <tissue evidence="2">Soma without cirri and trophi</tissue>
    </source>
</reference>
<evidence type="ECO:0000313" key="2">
    <source>
        <dbReference type="EMBL" id="KAF0306586.1"/>
    </source>
</evidence>
<comment type="caution">
    <text evidence="2">The sequence shown here is derived from an EMBL/GenBank/DDBJ whole genome shotgun (WGS) entry which is preliminary data.</text>
</comment>
<name>A0A6A4WGQ1_AMPAM</name>
<evidence type="ECO:0000313" key="3">
    <source>
        <dbReference type="Proteomes" id="UP000440578"/>
    </source>
</evidence>
<feature type="signal peptide" evidence="1">
    <location>
        <begin position="1"/>
        <end position="24"/>
    </location>
</feature>
<dbReference type="Proteomes" id="UP000440578">
    <property type="component" value="Unassembled WGS sequence"/>
</dbReference>
<gene>
    <name evidence="2" type="ORF">FJT64_021917</name>
</gene>
<sequence>MQTASMLRCLWVVVLLAALSVTCASPSWYSRPSGIGESLRIAQDFHNARRWQSRYRRTTTPRWGWRTPTPTQDIQSQFRDAVATWRNNQLRMMG</sequence>
<evidence type="ECO:0000256" key="1">
    <source>
        <dbReference type="SAM" id="SignalP"/>
    </source>
</evidence>
<dbReference type="EMBL" id="VIIS01000650">
    <property type="protein sequence ID" value="KAF0306586.1"/>
    <property type="molecule type" value="Genomic_DNA"/>
</dbReference>
<accession>A0A6A4WGQ1</accession>
<keyword evidence="3" id="KW-1185">Reference proteome</keyword>
<protein>
    <submittedName>
        <fullName evidence="2">Uncharacterized protein</fullName>
    </submittedName>
</protein>
<organism evidence="2 3">
    <name type="scientific">Amphibalanus amphitrite</name>
    <name type="common">Striped barnacle</name>
    <name type="synonym">Balanus amphitrite</name>
    <dbReference type="NCBI Taxonomy" id="1232801"/>
    <lineage>
        <taxon>Eukaryota</taxon>
        <taxon>Metazoa</taxon>
        <taxon>Ecdysozoa</taxon>
        <taxon>Arthropoda</taxon>
        <taxon>Crustacea</taxon>
        <taxon>Multicrustacea</taxon>
        <taxon>Cirripedia</taxon>
        <taxon>Thoracica</taxon>
        <taxon>Thoracicalcarea</taxon>
        <taxon>Balanomorpha</taxon>
        <taxon>Balanoidea</taxon>
        <taxon>Balanidae</taxon>
        <taxon>Amphibalaninae</taxon>
        <taxon>Amphibalanus</taxon>
    </lineage>
</organism>
<dbReference type="AlphaFoldDB" id="A0A6A4WGQ1"/>
<keyword evidence="1" id="KW-0732">Signal</keyword>